<feature type="compositionally biased region" description="Low complexity" evidence="1">
    <location>
        <begin position="766"/>
        <end position="786"/>
    </location>
</feature>
<dbReference type="Proteomes" id="UP001146120">
    <property type="component" value="Unassembled WGS sequence"/>
</dbReference>
<dbReference type="InterPro" id="IPR009057">
    <property type="entry name" value="Homeodomain-like_sf"/>
</dbReference>
<organism evidence="3 4">
    <name type="scientific">Lagenidium giganteum</name>
    <dbReference type="NCBI Taxonomy" id="4803"/>
    <lineage>
        <taxon>Eukaryota</taxon>
        <taxon>Sar</taxon>
        <taxon>Stramenopiles</taxon>
        <taxon>Oomycota</taxon>
        <taxon>Peronosporomycetes</taxon>
        <taxon>Pythiales</taxon>
        <taxon>Pythiaceae</taxon>
    </lineage>
</organism>
<feature type="region of interest" description="Disordered" evidence="1">
    <location>
        <begin position="653"/>
        <end position="719"/>
    </location>
</feature>
<dbReference type="SUPFAM" id="SSF52540">
    <property type="entry name" value="P-loop containing nucleoside triphosphate hydrolases"/>
    <property type="match status" value="1"/>
</dbReference>
<dbReference type="InterPro" id="IPR001005">
    <property type="entry name" value="SANT/Myb"/>
</dbReference>
<accession>A0AAV2ZCJ4</accession>
<feature type="compositionally biased region" description="Low complexity" evidence="1">
    <location>
        <begin position="793"/>
        <end position="802"/>
    </location>
</feature>
<feature type="compositionally biased region" description="Polar residues" evidence="1">
    <location>
        <begin position="1117"/>
        <end position="1128"/>
    </location>
</feature>
<reference evidence="3" key="1">
    <citation type="submission" date="2022-11" db="EMBL/GenBank/DDBJ databases">
        <authorList>
            <person name="Morgan W.R."/>
            <person name="Tartar A."/>
        </authorList>
    </citation>
    <scope>NUCLEOTIDE SEQUENCE</scope>
    <source>
        <strain evidence="3">ARSEF 373</strain>
    </source>
</reference>
<dbReference type="InterPro" id="IPR038718">
    <property type="entry name" value="SNF2-like_sf"/>
</dbReference>
<dbReference type="SMART" id="SM00717">
    <property type="entry name" value="SANT"/>
    <property type="match status" value="1"/>
</dbReference>
<protein>
    <recommendedName>
        <fullName evidence="2">Myb-like domain-containing protein</fullName>
    </recommendedName>
</protein>
<dbReference type="CDD" id="cd00167">
    <property type="entry name" value="SANT"/>
    <property type="match status" value="1"/>
</dbReference>
<feature type="region of interest" description="Disordered" evidence="1">
    <location>
        <begin position="1320"/>
        <end position="1369"/>
    </location>
</feature>
<feature type="compositionally biased region" description="Polar residues" evidence="1">
    <location>
        <begin position="893"/>
        <end position="906"/>
    </location>
</feature>
<name>A0AAV2ZCJ4_9STRA</name>
<feature type="compositionally biased region" description="Basic and acidic residues" evidence="1">
    <location>
        <begin position="708"/>
        <end position="719"/>
    </location>
</feature>
<dbReference type="Gene3D" id="3.40.50.300">
    <property type="entry name" value="P-loop containing nucleotide triphosphate hydrolases"/>
    <property type="match status" value="1"/>
</dbReference>
<evidence type="ECO:0000259" key="2">
    <source>
        <dbReference type="PROSITE" id="PS50090"/>
    </source>
</evidence>
<evidence type="ECO:0000256" key="1">
    <source>
        <dbReference type="SAM" id="MobiDB-lite"/>
    </source>
</evidence>
<dbReference type="PROSITE" id="PS50090">
    <property type="entry name" value="MYB_LIKE"/>
    <property type="match status" value="1"/>
</dbReference>
<dbReference type="Gene3D" id="3.40.50.10810">
    <property type="entry name" value="Tandem AAA-ATPase domain"/>
    <property type="match status" value="1"/>
</dbReference>
<sequence length="1369" mass="146125">MHKWLFHLRDWFPTGRIQVYDGSESHRKRLQREWKKRKLAVGDDEDDEDARELLCCVCPVRRFVEDQEAFVAFSEWHFLVVEGEHDSRFDAPDTIKALRRVRQRKTRLLCHSQPPESWNSSILRSHWASFLIDGLYDSSEDWSVDTWSKHVVLDKSSASSLLRASGKTSKSSSSSSFWRSQQDHMNGLLVALACLSLRRVRREVESELGKVEEQSLSCTLSPSQAVQYRNALSGFAASLSEREDRMEMWLLLFLRLRSICNAVDLVNDMDKLGLADIAMIESCSGKLSCLHGLLQRVVSKEEKRVVIYCQHEALFPVLEMLLNLLELSYVRVTGSNTMQRRALQHFAMRPAVQVALVPTRLSCLSGHRSMPVYGADVMIVVDSDWNAICDAKLRASWAKVAVAREIHVYRVHCEATIESALLRVGSCLSEKVFSEMTPAELLSVPSDGSVMSVVSLEKPSWWTANGGNGHFVASCLQVEEKEAYCSTEIDSPLTVLNAEVDAEEHLLLANTDELTPVEWYAVNFVHSTTDKKRHEAENATPGEESTLDLSDMLVGGEQSFDGAAVAESRKTWQEADTSKLFYTCETRRKRGRSVDQTNDGYLHQLLEQLRESGLEVSYESVKPPLPPVSFEYVGSDPGAPSAHQAIFHLSYRYPAPAAPPPPPKTKADAASAQADQIKPRRPAAASASATNSTGVKRKLEQTTGSTKPPKETKEQRVDMEGIPLPDMAEFEDDDFWGDTNLDALDSASWDDASVLSGILGPSLDPTTAAASATTNAASSGSGTQKPPSKKSKSSASVGTTAGKPRKGSVSDGSRDGWSANDDQILKKLFEMYGSNWSLISQVFNSTSAVSRFMCKKRSPRQCYDRYGKIISGSLTSSSSTLSAGGLNSKDGKGSTSATTNKGTKSTTAKTWTPELVTARIGLPQEELLLVFPAQNSLPGLPPPSILNTPTLVELFMKQKKPLQAPSDNADDLKSIQGSFDAIIQCMKRKTAPPPIPIPIVSTEAAPPATVASPAATKATSSTQPALPPPTTPAAAVPAPHKSHIDMVSLLPSQALSPDEVIKRSKEAAAAAVHAAAAVASVGRDVSPLSSTGDVMLGTAFGASIATSRKAPPPMSLGGSQPTPTSTLASAPLSARAGSALTAAPGAPPVVPAGAWGDAPMMQHGISQAPSGLAKGMPPAVGGVGTSASMDASISGAPMQPVGAVGGVSMAGRSPMPVTTSTLLHVLDRMPEIKNKIQAILNRNDCSEAQKVAMIARLLSNTNAINTTAAAAAAAGVNLGAQQGITSTPTPMPVAIPGVSAPSSAPATVATSAAPSTMDAAIAPTGTFPASTHQVQAPPQPNQVHAKPQPVQPRESNGIGDMHAASSNDS</sequence>
<dbReference type="EMBL" id="DAKRPA010000002">
    <property type="protein sequence ID" value="DBA05171.1"/>
    <property type="molecule type" value="Genomic_DNA"/>
</dbReference>
<keyword evidence="4" id="KW-1185">Reference proteome</keyword>
<evidence type="ECO:0000313" key="3">
    <source>
        <dbReference type="EMBL" id="DBA05171.1"/>
    </source>
</evidence>
<evidence type="ECO:0000313" key="4">
    <source>
        <dbReference type="Proteomes" id="UP001146120"/>
    </source>
</evidence>
<reference evidence="3" key="2">
    <citation type="journal article" date="2023" name="Microbiol Resour">
        <title>Decontamination and Annotation of the Draft Genome Sequence of the Oomycete Lagenidium giganteum ARSEF 373.</title>
        <authorList>
            <person name="Morgan W.R."/>
            <person name="Tartar A."/>
        </authorList>
    </citation>
    <scope>NUCLEOTIDE SEQUENCE</scope>
    <source>
        <strain evidence="3">ARSEF 373</strain>
    </source>
</reference>
<dbReference type="InterPro" id="IPR027417">
    <property type="entry name" value="P-loop_NTPase"/>
</dbReference>
<feature type="region of interest" description="Disordered" evidence="1">
    <location>
        <begin position="766"/>
        <end position="817"/>
    </location>
</feature>
<comment type="caution">
    <text evidence="3">The sequence shown here is derived from an EMBL/GenBank/DDBJ whole genome shotgun (WGS) entry which is preliminary data.</text>
</comment>
<feature type="compositionally biased region" description="Low complexity" evidence="1">
    <location>
        <begin position="876"/>
        <end position="888"/>
    </location>
</feature>
<feature type="domain" description="Myb-like" evidence="2">
    <location>
        <begin position="809"/>
        <end position="870"/>
    </location>
</feature>
<dbReference type="PANTHER" id="PTHR10799">
    <property type="entry name" value="SNF2/RAD54 HELICASE FAMILY"/>
    <property type="match status" value="1"/>
</dbReference>
<dbReference type="SUPFAM" id="SSF46689">
    <property type="entry name" value="Homeodomain-like"/>
    <property type="match status" value="1"/>
</dbReference>
<feature type="region of interest" description="Disordered" evidence="1">
    <location>
        <begin position="1108"/>
        <end position="1128"/>
    </location>
</feature>
<feature type="compositionally biased region" description="Low complexity" evidence="1">
    <location>
        <begin position="1008"/>
        <end position="1024"/>
    </location>
</feature>
<feature type="region of interest" description="Disordered" evidence="1">
    <location>
        <begin position="1008"/>
        <end position="1037"/>
    </location>
</feature>
<gene>
    <name evidence="3" type="ORF">N0F65_005021</name>
</gene>
<dbReference type="Pfam" id="PF13921">
    <property type="entry name" value="Myb_DNA-bind_6"/>
    <property type="match status" value="1"/>
</dbReference>
<feature type="region of interest" description="Disordered" evidence="1">
    <location>
        <begin position="876"/>
        <end position="906"/>
    </location>
</feature>
<feature type="compositionally biased region" description="Polar residues" evidence="1">
    <location>
        <begin position="1327"/>
        <end position="1336"/>
    </location>
</feature>
<proteinExistence type="predicted"/>
<dbReference type="Gene3D" id="1.10.10.60">
    <property type="entry name" value="Homeodomain-like"/>
    <property type="match status" value="1"/>
</dbReference>